<dbReference type="EMBL" id="SNZK01000005">
    <property type="protein sequence ID" value="TDR53104.1"/>
    <property type="molecule type" value="Genomic_DNA"/>
</dbReference>
<gene>
    <name evidence="3" type="ORF">DFP96_10527</name>
</gene>
<feature type="domain" description="N-acetyltransferase" evidence="1">
    <location>
        <begin position="1"/>
        <end position="92"/>
    </location>
</feature>
<accession>A0A4R6ZLW9</accession>
<comment type="caution">
    <text evidence="3">The sequence shown here is derived from an EMBL/GenBank/DDBJ whole genome shotgun (WGS) entry which is preliminary data.</text>
</comment>
<proteinExistence type="predicted"/>
<evidence type="ECO:0000259" key="1">
    <source>
        <dbReference type="PROSITE" id="PS51186"/>
    </source>
</evidence>
<dbReference type="PANTHER" id="PTHR31435:SF10">
    <property type="entry name" value="BSR4717 PROTEIN"/>
    <property type="match status" value="1"/>
</dbReference>
<dbReference type="InterPro" id="IPR016181">
    <property type="entry name" value="Acyl_CoA_acyltransferase"/>
</dbReference>
<reference evidence="3 4" key="1">
    <citation type="submission" date="2019-03" db="EMBL/GenBank/DDBJ databases">
        <title>Genomic Encyclopedia of Type Strains, Phase III (KMG-III): the genomes of soil and plant-associated and newly described type strains.</title>
        <authorList>
            <person name="Whitman W."/>
        </authorList>
    </citation>
    <scope>NUCLEOTIDE SEQUENCE [LARGE SCALE GENOMIC DNA]</scope>
    <source>
        <strain evidence="3 4">CECT 7972</strain>
    </source>
</reference>
<organism evidence="3 4">
    <name type="scientific">Listeria rocourtiae</name>
    <dbReference type="NCBI Taxonomy" id="647910"/>
    <lineage>
        <taxon>Bacteria</taxon>
        <taxon>Bacillati</taxon>
        <taxon>Bacillota</taxon>
        <taxon>Bacilli</taxon>
        <taxon>Bacillales</taxon>
        <taxon>Listeriaceae</taxon>
        <taxon>Listeria</taxon>
    </lineage>
</organism>
<dbReference type="InterPro" id="IPR031165">
    <property type="entry name" value="GNAT_YJDJ"/>
</dbReference>
<protein>
    <submittedName>
        <fullName evidence="3">Uncharacterized protein</fullName>
    </submittedName>
</protein>
<dbReference type="Pfam" id="PF14542">
    <property type="entry name" value="Acetyltransf_CG"/>
    <property type="match status" value="1"/>
</dbReference>
<dbReference type="PANTHER" id="PTHR31435">
    <property type="entry name" value="PROTEIN NATD1"/>
    <property type="match status" value="1"/>
</dbReference>
<evidence type="ECO:0000313" key="3">
    <source>
        <dbReference type="EMBL" id="TDR53104.1"/>
    </source>
</evidence>
<evidence type="ECO:0000259" key="2">
    <source>
        <dbReference type="PROSITE" id="PS51729"/>
    </source>
</evidence>
<dbReference type="InterPro" id="IPR000182">
    <property type="entry name" value="GNAT_dom"/>
</dbReference>
<dbReference type="Proteomes" id="UP000295558">
    <property type="component" value="Unassembled WGS sequence"/>
</dbReference>
<dbReference type="PROSITE" id="PS51186">
    <property type="entry name" value="GNAT"/>
    <property type="match status" value="1"/>
</dbReference>
<dbReference type="STRING" id="1265846.PROCOU_16208"/>
<evidence type="ECO:0000313" key="4">
    <source>
        <dbReference type="Proteomes" id="UP000295558"/>
    </source>
</evidence>
<dbReference type="AlphaFoldDB" id="A0A4R6ZLW9"/>
<dbReference type="GO" id="GO:0016747">
    <property type="term" value="F:acyltransferase activity, transferring groups other than amino-acyl groups"/>
    <property type="evidence" value="ECO:0007669"/>
    <property type="project" value="InterPro"/>
</dbReference>
<dbReference type="PROSITE" id="PS51729">
    <property type="entry name" value="GNAT_YJDJ"/>
    <property type="match status" value="1"/>
</dbReference>
<sequence>MMEFVRGENRFFKEDENGKLIAEVTWVPSGDSLVILDHTFVDESLRGQGIASQLVEKVADTMRAEGKKITATCPFAKAEFERKPEKYDDIKA</sequence>
<name>A0A4R6ZLW9_9LIST</name>
<dbReference type="InterPro" id="IPR045057">
    <property type="entry name" value="Gcn5-rel_NAT"/>
</dbReference>
<dbReference type="CDD" id="cd04301">
    <property type="entry name" value="NAT_SF"/>
    <property type="match status" value="1"/>
</dbReference>
<dbReference type="SUPFAM" id="SSF55729">
    <property type="entry name" value="Acyl-CoA N-acyltransferases (Nat)"/>
    <property type="match status" value="1"/>
</dbReference>
<keyword evidence="4" id="KW-1185">Reference proteome</keyword>
<dbReference type="Gene3D" id="3.40.630.30">
    <property type="match status" value="1"/>
</dbReference>
<feature type="domain" description="N-acetyltransferase" evidence="2">
    <location>
        <begin position="3"/>
        <end position="92"/>
    </location>
</feature>